<dbReference type="AlphaFoldDB" id="A0AA39XX66"/>
<accession>A0AA39XX66</accession>
<keyword evidence="8" id="KW-1185">Reference proteome</keyword>
<comment type="subcellular location">
    <subcellularLocation>
        <location evidence="1">Membrane</location>
    </subcellularLocation>
</comment>
<evidence type="ECO:0000256" key="1">
    <source>
        <dbReference type="ARBA" id="ARBA00004370"/>
    </source>
</evidence>
<dbReference type="PROSITE" id="PS01309">
    <property type="entry name" value="UPF0057"/>
    <property type="match status" value="1"/>
</dbReference>
<dbReference type="InterPro" id="IPR000612">
    <property type="entry name" value="PMP3"/>
</dbReference>
<keyword evidence="3 6" id="KW-0812">Transmembrane</keyword>
<keyword evidence="5 6" id="KW-0472">Membrane</keyword>
<sequence>MLRFDVESCSTVTAGLLIVAIFFPPLAVAFAAGLSPQIGVSLALLMFGWIFALPHAIWVVCRCRQKAKDSRVEKVYDALEERRTRGARAPPERLPRQPVKVELRPPVDGCGCGEKETVSFCCPDSVMSRIDGFLGRALTPYWASCRDVMWYKDPGLGG</sequence>
<organism evidence="7 8">
    <name type="scientific">Cercophora newfieldiana</name>
    <dbReference type="NCBI Taxonomy" id="92897"/>
    <lineage>
        <taxon>Eukaryota</taxon>
        <taxon>Fungi</taxon>
        <taxon>Dikarya</taxon>
        <taxon>Ascomycota</taxon>
        <taxon>Pezizomycotina</taxon>
        <taxon>Sordariomycetes</taxon>
        <taxon>Sordariomycetidae</taxon>
        <taxon>Sordariales</taxon>
        <taxon>Lasiosphaeriaceae</taxon>
        <taxon>Cercophora</taxon>
    </lineage>
</organism>
<keyword evidence="4 6" id="KW-1133">Transmembrane helix</keyword>
<gene>
    <name evidence="7" type="ORF">B0T16DRAFT_220002</name>
</gene>
<evidence type="ECO:0000256" key="5">
    <source>
        <dbReference type="ARBA" id="ARBA00023136"/>
    </source>
</evidence>
<dbReference type="EMBL" id="JAULSV010000006">
    <property type="protein sequence ID" value="KAK0641724.1"/>
    <property type="molecule type" value="Genomic_DNA"/>
</dbReference>
<evidence type="ECO:0000256" key="4">
    <source>
        <dbReference type="ARBA" id="ARBA00022989"/>
    </source>
</evidence>
<dbReference type="Pfam" id="PF01679">
    <property type="entry name" value="Pmp3"/>
    <property type="match status" value="1"/>
</dbReference>
<name>A0AA39XX66_9PEZI</name>
<evidence type="ECO:0000256" key="3">
    <source>
        <dbReference type="ARBA" id="ARBA00022692"/>
    </source>
</evidence>
<dbReference type="GO" id="GO:0016020">
    <property type="term" value="C:membrane"/>
    <property type="evidence" value="ECO:0007669"/>
    <property type="project" value="UniProtKB-SubCell"/>
</dbReference>
<evidence type="ECO:0000256" key="6">
    <source>
        <dbReference type="SAM" id="Phobius"/>
    </source>
</evidence>
<evidence type="ECO:0000313" key="8">
    <source>
        <dbReference type="Proteomes" id="UP001174936"/>
    </source>
</evidence>
<feature type="transmembrane region" description="Helical" evidence="6">
    <location>
        <begin position="12"/>
        <end position="32"/>
    </location>
</feature>
<protein>
    <submittedName>
        <fullName evidence="7">Uncharacterized protein</fullName>
    </submittedName>
</protein>
<dbReference type="Proteomes" id="UP001174936">
    <property type="component" value="Unassembled WGS sequence"/>
</dbReference>
<evidence type="ECO:0000256" key="2">
    <source>
        <dbReference type="ARBA" id="ARBA00009530"/>
    </source>
</evidence>
<feature type="transmembrane region" description="Helical" evidence="6">
    <location>
        <begin position="38"/>
        <end position="61"/>
    </location>
</feature>
<evidence type="ECO:0000313" key="7">
    <source>
        <dbReference type="EMBL" id="KAK0641724.1"/>
    </source>
</evidence>
<comment type="similarity">
    <text evidence="2">Belongs to the UPF0057 (PMP3) family.</text>
</comment>
<reference evidence="7" key="1">
    <citation type="submission" date="2023-06" db="EMBL/GenBank/DDBJ databases">
        <title>Genome-scale phylogeny and comparative genomics of the fungal order Sordariales.</title>
        <authorList>
            <consortium name="Lawrence Berkeley National Laboratory"/>
            <person name="Hensen N."/>
            <person name="Bonometti L."/>
            <person name="Westerberg I."/>
            <person name="Brannstrom I.O."/>
            <person name="Guillou S."/>
            <person name="Cros-Aarteil S."/>
            <person name="Calhoun S."/>
            <person name="Haridas S."/>
            <person name="Kuo A."/>
            <person name="Mondo S."/>
            <person name="Pangilinan J."/>
            <person name="Riley R."/>
            <person name="Labutti K."/>
            <person name="Andreopoulos B."/>
            <person name="Lipzen A."/>
            <person name="Chen C."/>
            <person name="Yanf M."/>
            <person name="Daum C."/>
            <person name="Ng V."/>
            <person name="Clum A."/>
            <person name="Steindorff A."/>
            <person name="Ohm R."/>
            <person name="Martin F."/>
            <person name="Silar P."/>
            <person name="Natvig D."/>
            <person name="Lalanne C."/>
            <person name="Gautier V."/>
            <person name="Ament-Velasquez S.L."/>
            <person name="Kruys A."/>
            <person name="Hutchinson M.I."/>
            <person name="Powell A.J."/>
            <person name="Barry K."/>
            <person name="Miller A.N."/>
            <person name="Grigoriev I.V."/>
            <person name="Debuchy R."/>
            <person name="Gladieux P."/>
            <person name="Thoren M.H."/>
            <person name="Johannesson H."/>
        </authorList>
    </citation>
    <scope>NUCLEOTIDE SEQUENCE</scope>
    <source>
        <strain evidence="7">SMH2532-1</strain>
    </source>
</reference>
<comment type="caution">
    <text evidence="7">The sequence shown here is derived from an EMBL/GenBank/DDBJ whole genome shotgun (WGS) entry which is preliminary data.</text>
</comment>
<proteinExistence type="inferred from homology"/>